<name>A0A8J7CYL2_9RHOB</name>
<dbReference type="SUPFAM" id="SSF54427">
    <property type="entry name" value="NTF2-like"/>
    <property type="match status" value="1"/>
</dbReference>
<gene>
    <name evidence="1" type="ORF">ICN82_00475</name>
</gene>
<accession>A0A8J7CYL2</accession>
<dbReference type="InterPro" id="IPR032710">
    <property type="entry name" value="NTF2-like_dom_sf"/>
</dbReference>
<dbReference type="InterPro" id="IPR009959">
    <property type="entry name" value="Cyclase_SnoaL-like"/>
</dbReference>
<dbReference type="Proteomes" id="UP000609121">
    <property type="component" value="Unassembled WGS sequence"/>
</dbReference>
<dbReference type="RefSeq" id="WP_193178856.1">
    <property type="nucleotide sequence ID" value="NZ_JACVXA010000001.1"/>
</dbReference>
<comment type="caution">
    <text evidence="1">The sequence shown here is derived from an EMBL/GenBank/DDBJ whole genome shotgun (WGS) entry which is preliminary data.</text>
</comment>
<proteinExistence type="predicted"/>
<dbReference type="Pfam" id="PF07366">
    <property type="entry name" value="SnoaL"/>
    <property type="match status" value="1"/>
</dbReference>
<protein>
    <submittedName>
        <fullName evidence="1">Ester cyclase</fullName>
    </submittedName>
</protein>
<dbReference type="GO" id="GO:0030638">
    <property type="term" value="P:polyketide metabolic process"/>
    <property type="evidence" value="ECO:0007669"/>
    <property type="project" value="InterPro"/>
</dbReference>
<evidence type="ECO:0000313" key="2">
    <source>
        <dbReference type="Proteomes" id="UP000609121"/>
    </source>
</evidence>
<organism evidence="1 2">
    <name type="scientific">Mangrovicoccus algicola</name>
    <dbReference type="NCBI Taxonomy" id="2771008"/>
    <lineage>
        <taxon>Bacteria</taxon>
        <taxon>Pseudomonadati</taxon>
        <taxon>Pseudomonadota</taxon>
        <taxon>Alphaproteobacteria</taxon>
        <taxon>Rhodobacterales</taxon>
        <taxon>Paracoccaceae</taxon>
        <taxon>Mangrovicoccus</taxon>
    </lineage>
</organism>
<reference evidence="1" key="1">
    <citation type="submission" date="2020-09" db="EMBL/GenBank/DDBJ databases">
        <title>A novel bacterium of genus Mangrovicoccus, isolated from South China Sea.</title>
        <authorList>
            <person name="Huang H."/>
            <person name="Mo K."/>
            <person name="Hu Y."/>
        </authorList>
    </citation>
    <scope>NUCLEOTIDE SEQUENCE</scope>
    <source>
        <strain evidence="1">HB182678</strain>
    </source>
</reference>
<dbReference type="AlphaFoldDB" id="A0A8J7CYL2"/>
<keyword evidence="2" id="KW-1185">Reference proteome</keyword>
<dbReference type="EMBL" id="JACVXA010000001">
    <property type="protein sequence ID" value="MBE3636673.1"/>
    <property type="molecule type" value="Genomic_DNA"/>
</dbReference>
<dbReference type="PANTHER" id="PTHR38436:SF1">
    <property type="entry name" value="ESTER CYCLASE"/>
    <property type="match status" value="1"/>
</dbReference>
<sequence>MQDAMRALYSGYIDCLNRQDWARLGQFVGPDVRHDGRDLGLAGYRAMLEADFRAIPDLRFAVVQLVCEPPVIAARLEFDCHPAGRLFGIAVDGRRVRFAENVFYETRDGLIREVWSVIDKAAIAAQL</sequence>
<evidence type="ECO:0000313" key="1">
    <source>
        <dbReference type="EMBL" id="MBE3636673.1"/>
    </source>
</evidence>
<dbReference type="Gene3D" id="3.10.450.50">
    <property type="match status" value="1"/>
</dbReference>
<dbReference type="PANTHER" id="PTHR38436">
    <property type="entry name" value="POLYKETIDE CYCLASE SNOAL-LIKE DOMAIN"/>
    <property type="match status" value="1"/>
</dbReference>